<name>A0ABR1DK65_NECAM</name>
<reference evidence="1 2" key="1">
    <citation type="submission" date="2023-08" db="EMBL/GenBank/DDBJ databases">
        <title>A Necator americanus chromosomal reference genome.</title>
        <authorList>
            <person name="Ilik V."/>
            <person name="Petrzelkova K.J."/>
            <person name="Pardy F."/>
            <person name="Fuh T."/>
            <person name="Niatou-Singa F.S."/>
            <person name="Gouil Q."/>
            <person name="Baker L."/>
            <person name="Ritchie M.E."/>
            <person name="Jex A.R."/>
            <person name="Gazzola D."/>
            <person name="Li H."/>
            <person name="Toshio Fujiwara R."/>
            <person name="Zhan B."/>
            <person name="Aroian R.V."/>
            <person name="Pafco B."/>
            <person name="Schwarz E.M."/>
        </authorList>
    </citation>
    <scope>NUCLEOTIDE SEQUENCE [LARGE SCALE GENOMIC DNA]</scope>
    <source>
        <strain evidence="1 2">Aroian</strain>
        <tissue evidence="1">Whole animal</tissue>
    </source>
</reference>
<keyword evidence="2" id="KW-1185">Reference proteome</keyword>
<dbReference type="Proteomes" id="UP001303046">
    <property type="component" value="Unassembled WGS sequence"/>
</dbReference>
<sequence length="89" mass="9781">MCQAVVCDSPSSVPTAVPTAKLQFERVRKYTATALVIRVVLTRLEISSLQGSTTKTTPQSAPPQIRGRVFGKSLKAMTLHDILRKIRTK</sequence>
<evidence type="ECO:0000313" key="2">
    <source>
        <dbReference type="Proteomes" id="UP001303046"/>
    </source>
</evidence>
<gene>
    <name evidence="1" type="primary">Necator_chrIV.g15977</name>
    <name evidence="1" type="ORF">RB195_002682</name>
</gene>
<protein>
    <submittedName>
        <fullName evidence="1">Uncharacterized protein</fullName>
    </submittedName>
</protein>
<dbReference type="EMBL" id="JAVFWL010000004">
    <property type="protein sequence ID" value="KAK6750859.1"/>
    <property type="molecule type" value="Genomic_DNA"/>
</dbReference>
<evidence type="ECO:0000313" key="1">
    <source>
        <dbReference type="EMBL" id="KAK6750859.1"/>
    </source>
</evidence>
<proteinExistence type="predicted"/>
<organism evidence="1 2">
    <name type="scientific">Necator americanus</name>
    <name type="common">Human hookworm</name>
    <dbReference type="NCBI Taxonomy" id="51031"/>
    <lineage>
        <taxon>Eukaryota</taxon>
        <taxon>Metazoa</taxon>
        <taxon>Ecdysozoa</taxon>
        <taxon>Nematoda</taxon>
        <taxon>Chromadorea</taxon>
        <taxon>Rhabditida</taxon>
        <taxon>Rhabditina</taxon>
        <taxon>Rhabditomorpha</taxon>
        <taxon>Strongyloidea</taxon>
        <taxon>Ancylostomatidae</taxon>
        <taxon>Bunostominae</taxon>
        <taxon>Necator</taxon>
    </lineage>
</organism>
<comment type="caution">
    <text evidence="1">The sequence shown here is derived from an EMBL/GenBank/DDBJ whole genome shotgun (WGS) entry which is preliminary data.</text>
</comment>
<accession>A0ABR1DK65</accession>